<organism evidence="1 2">
    <name type="scientific">Psychromarinibacter halotolerans</name>
    <dbReference type="NCBI Taxonomy" id="1775175"/>
    <lineage>
        <taxon>Bacteria</taxon>
        <taxon>Pseudomonadati</taxon>
        <taxon>Pseudomonadota</taxon>
        <taxon>Alphaproteobacteria</taxon>
        <taxon>Rhodobacterales</taxon>
        <taxon>Paracoccaceae</taxon>
        <taxon>Psychromarinibacter</taxon>
    </lineage>
</organism>
<evidence type="ECO:0008006" key="3">
    <source>
        <dbReference type="Google" id="ProtNLM"/>
    </source>
</evidence>
<sequence>MPVRLVILMILGLSVAGCGAMSESRLNPANWFGRSETTVSDTSNPYQDPRALIGDVTELRLEKIPGGAIVRATGVATRQGYYDGELVPANNGMVVDGVLAFHFRVSPPLTATRVSTVRSREIIVGQFLSDQTLAQVRAIQVNGANNALVVRR</sequence>
<dbReference type="Proteomes" id="UP001595632">
    <property type="component" value="Unassembled WGS sequence"/>
</dbReference>
<keyword evidence="2" id="KW-1185">Reference proteome</keyword>
<gene>
    <name evidence="1" type="ORF">ACFOGP_14310</name>
</gene>
<proteinExistence type="predicted"/>
<name>A0ABV7GWK0_9RHOB</name>
<reference evidence="2" key="1">
    <citation type="journal article" date="2019" name="Int. J. Syst. Evol. Microbiol.">
        <title>The Global Catalogue of Microorganisms (GCM) 10K type strain sequencing project: providing services to taxonomists for standard genome sequencing and annotation.</title>
        <authorList>
            <consortium name="The Broad Institute Genomics Platform"/>
            <consortium name="The Broad Institute Genome Sequencing Center for Infectious Disease"/>
            <person name="Wu L."/>
            <person name="Ma J."/>
        </authorList>
    </citation>
    <scope>NUCLEOTIDE SEQUENCE [LARGE SCALE GENOMIC DNA]</scope>
    <source>
        <strain evidence="2">KCTC 52366</strain>
    </source>
</reference>
<protein>
    <recommendedName>
        <fullName evidence="3">Lipoprotein</fullName>
    </recommendedName>
</protein>
<comment type="caution">
    <text evidence="1">The sequence shown here is derived from an EMBL/GenBank/DDBJ whole genome shotgun (WGS) entry which is preliminary data.</text>
</comment>
<dbReference type="PROSITE" id="PS51257">
    <property type="entry name" value="PROKAR_LIPOPROTEIN"/>
    <property type="match status" value="1"/>
</dbReference>
<evidence type="ECO:0000313" key="2">
    <source>
        <dbReference type="Proteomes" id="UP001595632"/>
    </source>
</evidence>
<dbReference type="EMBL" id="JBHRTB010000010">
    <property type="protein sequence ID" value="MFC3143891.1"/>
    <property type="molecule type" value="Genomic_DNA"/>
</dbReference>
<evidence type="ECO:0000313" key="1">
    <source>
        <dbReference type="EMBL" id="MFC3143891.1"/>
    </source>
</evidence>
<accession>A0ABV7GWK0</accession>
<dbReference type="RefSeq" id="WP_275631161.1">
    <property type="nucleotide sequence ID" value="NZ_JARGYD010000001.1"/>
</dbReference>